<reference evidence="1" key="2">
    <citation type="journal article" date="2015" name="Data Brief">
        <title>Shoot transcriptome of the giant reed, Arundo donax.</title>
        <authorList>
            <person name="Barrero R.A."/>
            <person name="Guerrero F.D."/>
            <person name="Moolhuijzen P."/>
            <person name="Goolsby J.A."/>
            <person name="Tidwell J."/>
            <person name="Bellgard S.E."/>
            <person name="Bellgard M.I."/>
        </authorList>
    </citation>
    <scope>NUCLEOTIDE SEQUENCE</scope>
    <source>
        <tissue evidence="1">Shoot tissue taken approximately 20 cm above the soil surface</tissue>
    </source>
</reference>
<dbReference type="AlphaFoldDB" id="A0A0A9C020"/>
<evidence type="ECO:0000313" key="1">
    <source>
        <dbReference type="EMBL" id="JAD66750.1"/>
    </source>
</evidence>
<name>A0A0A9C020_ARUDO</name>
<accession>A0A0A9C020</accession>
<organism evidence="1">
    <name type="scientific">Arundo donax</name>
    <name type="common">Giant reed</name>
    <name type="synonym">Donax arundinaceus</name>
    <dbReference type="NCBI Taxonomy" id="35708"/>
    <lineage>
        <taxon>Eukaryota</taxon>
        <taxon>Viridiplantae</taxon>
        <taxon>Streptophyta</taxon>
        <taxon>Embryophyta</taxon>
        <taxon>Tracheophyta</taxon>
        <taxon>Spermatophyta</taxon>
        <taxon>Magnoliopsida</taxon>
        <taxon>Liliopsida</taxon>
        <taxon>Poales</taxon>
        <taxon>Poaceae</taxon>
        <taxon>PACMAD clade</taxon>
        <taxon>Arundinoideae</taxon>
        <taxon>Arundineae</taxon>
        <taxon>Arundo</taxon>
    </lineage>
</organism>
<proteinExistence type="predicted"/>
<protein>
    <submittedName>
        <fullName evidence="1">Uncharacterized protein</fullName>
    </submittedName>
</protein>
<reference evidence="1" key="1">
    <citation type="submission" date="2014-09" db="EMBL/GenBank/DDBJ databases">
        <authorList>
            <person name="Magalhaes I.L.F."/>
            <person name="Oliveira U."/>
            <person name="Santos F.R."/>
            <person name="Vidigal T.H.D.A."/>
            <person name="Brescovit A.D."/>
            <person name="Santos A.J."/>
        </authorList>
    </citation>
    <scope>NUCLEOTIDE SEQUENCE</scope>
    <source>
        <tissue evidence="1">Shoot tissue taken approximately 20 cm above the soil surface</tissue>
    </source>
</reference>
<dbReference type="EMBL" id="GBRH01231145">
    <property type="protein sequence ID" value="JAD66750.1"/>
    <property type="molecule type" value="Transcribed_RNA"/>
</dbReference>
<sequence length="26" mass="3070">MSIMVLPRMLHYEITLLSQYVSIICD</sequence>